<evidence type="ECO:0000256" key="2">
    <source>
        <dbReference type="ARBA" id="ARBA00001946"/>
    </source>
</evidence>
<evidence type="ECO:0000256" key="1">
    <source>
        <dbReference type="ARBA" id="ARBA00001033"/>
    </source>
</evidence>
<accession>A0A1I0ZTZ7</accession>
<dbReference type="PROSITE" id="PS00629">
    <property type="entry name" value="IMP_1"/>
    <property type="match status" value="1"/>
</dbReference>
<dbReference type="SUPFAM" id="SSF56655">
    <property type="entry name" value="Carbohydrate phosphatase"/>
    <property type="match status" value="1"/>
</dbReference>
<dbReference type="STRING" id="490629.SAMN05216266_107295"/>
<evidence type="ECO:0000313" key="11">
    <source>
        <dbReference type="EMBL" id="SFB29164.1"/>
    </source>
</evidence>
<keyword evidence="12" id="KW-1185">Reference proteome</keyword>
<keyword evidence="5 10" id="KW-0378">Hydrolase</keyword>
<evidence type="ECO:0000256" key="3">
    <source>
        <dbReference type="ARBA" id="ARBA00004970"/>
    </source>
</evidence>
<dbReference type="AlphaFoldDB" id="A0A1I0ZTZ7"/>
<name>A0A1I0ZTZ7_9PSEU</name>
<dbReference type="GO" id="GO:0006020">
    <property type="term" value="P:inositol metabolic process"/>
    <property type="evidence" value="ECO:0007669"/>
    <property type="project" value="TreeGrafter"/>
</dbReference>
<evidence type="ECO:0000256" key="8">
    <source>
        <dbReference type="ARBA" id="ARBA00053547"/>
    </source>
</evidence>
<dbReference type="GO" id="GO:0046872">
    <property type="term" value="F:metal ion binding"/>
    <property type="evidence" value="ECO:0007669"/>
    <property type="project" value="UniProtKB-KW"/>
</dbReference>
<dbReference type="InterPro" id="IPR020583">
    <property type="entry name" value="Inositol_monoP_metal-BS"/>
</dbReference>
<evidence type="ECO:0000313" key="12">
    <source>
        <dbReference type="Proteomes" id="UP000243799"/>
    </source>
</evidence>
<dbReference type="Gene3D" id="3.30.540.10">
    <property type="entry name" value="Fructose-1,6-Bisphosphatase, subunit A, domain 1"/>
    <property type="match status" value="1"/>
</dbReference>
<feature type="binding site" evidence="9">
    <location>
        <position position="215"/>
    </location>
    <ligand>
        <name>Mg(2+)</name>
        <dbReference type="ChEBI" id="CHEBI:18420"/>
        <label>1</label>
        <note>catalytic</note>
    </ligand>
</feature>
<keyword evidence="6 9" id="KW-0460">Magnesium</keyword>
<dbReference type="PRINTS" id="PR00377">
    <property type="entry name" value="IMPHPHTASES"/>
</dbReference>
<organism evidence="11 12">
    <name type="scientific">Amycolatopsis marina</name>
    <dbReference type="NCBI Taxonomy" id="490629"/>
    <lineage>
        <taxon>Bacteria</taxon>
        <taxon>Bacillati</taxon>
        <taxon>Actinomycetota</taxon>
        <taxon>Actinomycetes</taxon>
        <taxon>Pseudonocardiales</taxon>
        <taxon>Pseudonocardiaceae</taxon>
        <taxon>Amycolatopsis</taxon>
    </lineage>
</organism>
<dbReference type="Pfam" id="PF00459">
    <property type="entry name" value="Inositol_P"/>
    <property type="match status" value="1"/>
</dbReference>
<sequence length="262" mass="28400">MNDLNHLLGVAQEAVEIGAKLMTTSAPGVVRAKGDRDYVSDLDLQIQHEIRDHLHQATPDFDFLGEEEGGGTIDEATDYVWALDPIDGTSNFAHGIPLCATSLALVHRGEPIIGVITAPFLDQRYHAVKDHGAYCNGQPIHASNTTDLHRAIVTIGDYATGPGAEEKNQRRFAVTKALAENVERIRMIGAASLDLAWVAEGRTDACIILSNKPWDMAAGTVVARESEALVIDAAGKPHSRRSTETIAVNEHIWTQLSPLLEE</sequence>
<dbReference type="CDD" id="cd01639">
    <property type="entry name" value="IMPase"/>
    <property type="match status" value="1"/>
</dbReference>
<feature type="binding site" evidence="9">
    <location>
        <position position="86"/>
    </location>
    <ligand>
        <name>Mg(2+)</name>
        <dbReference type="ChEBI" id="CHEBI:18420"/>
        <label>1</label>
        <note>catalytic</note>
    </ligand>
</feature>
<feature type="binding site" evidence="9">
    <location>
        <position position="66"/>
    </location>
    <ligand>
        <name>Mg(2+)</name>
        <dbReference type="ChEBI" id="CHEBI:18420"/>
        <label>1</label>
        <note>catalytic</note>
    </ligand>
</feature>
<dbReference type="RefSeq" id="WP_091673693.1">
    <property type="nucleotide sequence ID" value="NZ_FOKG01000007.1"/>
</dbReference>
<dbReference type="GO" id="GO:0007165">
    <property type="term" value="P:signal transduction"/>
    <property type="evidence" value="ECO:0007669"/>
    <property type="project" value="TreeGrafter"/>
</dbReference>
<dbReference type="EMBL" id="FOKG01000007">
    <property type="protein sequence ID" value="SFB29164.1"/>
    <property type="molecule type" value="Genomic_DNA"/>
</dbReference>
<dbReference type="FunFam" id="3.30.540.10:FF:000003">
    <property type="entry name" value="Inositol-1-monophosphatase"/>
    <property type="match status" value="1"/>
</dbReference>
<evidence type="ECO:0000256" key="4">
    <source>
        <dbReference type="ARBA" id="ARBA00022723"/>
    </source>
</evidence>
<evidence type="ECO:0000256" key="6">
    <source>
        <dbReference type="ARBA" id="ARBA00022842"/>
    </source>
</evidence>
<comment type="function">
    <text evidence="8">Catalyzes the dephosphorylation of histidinol-phosphate to histidinol, the direct precursor of histidine.</text>
</comment>
<comment type="cofactor">
    <cofactor evidence="2 9 10">
        <name>Mg(2+)</name>
        <dbReference type="ChEBI" id="CHEBI:18420"/>
    </cofactor>
</comment>
<dbReference type="GO" id="GO:0008934">
    <property type="term" value="F:inositol monophosphate 1-phosphatase activity"/>
    <property type="evidence" value="ECO:0007669"/>
    <property type="project" value="InterPro"/>
</dbReference>
<proteinExistence type="inferred from homology"/>
<reference evidence="12" key="1">
    <citation type="submission" date="2016-10" db="EMBL/GenBank/DDBJ databases">
        <authorList>
            <person name="Varghese N."/>
            <person name="Submissions S."/>
        </authorList>
    </citation>
    <scope>NUCLEOTIDE SEQUENCE [LARGE SCALE GENOMIC DNA]</scope>
    <source>
        <strain evidence="12">CGMCC 4.3568</strain>
    </source>
</reference>
<dbReference type="InterPro" id="IPR000760">
    <property type="entry name" value="Inositol_monophosphatase-like"/>
</dbReference>
<dbReference type="PANTHER" id="PTHR20854:SF4">
    <property type="entry name" value="INOSITOL-1-MONOPHOSPHATASE-RELATED"/>
    <property type="match status" value="1"/>
</dbReference>
<evidence type="ECO:0000256" key="5">
    <source>
        <dbReference type="ARBA" id="ARBA00022801"/>
    </source>
</evidence>
<protein>
    <recommendedName>
        <fullName evidence="10">Inositol-1-monophosphatase</fullName>
        <ecNumber evidence="10">3.1.3.25</ecNumber>
    </recommendedName>
</protein>
<dbReference type="Gene3D" id="3.40.190.80">
    <property type="match status" value="1"/>
</dbReference>
<evidence type="ECO:0000256" key="9">
    <source>
        <dbReference type="PIRSR" id="PIRSR600760-2"/>
    </source>
</evidence>
<comment type="catalytic activity">
    <reaction evidence="7">
        <text>L-histidinol phosphate + H2O = L-histidinol + phosphate</text>
        <dbReference type="Rhea" id="RHEA:14465"/>
        <dbReference type="ChEBI" id="CHEBI:15377"/>
        <dbReference type="ChEBI" id="CHEBI:43474"/>
        <dbReference type="ChEBI" id="CHEBI:57699"/>
        <dbReference type="ChEBI" id="CHEBI:57980"/>
        <dbReference type="EC" id="3.1.3.15"/>
    </reaction>
</comment>
<gene>
    <name evidence="11" type="ORF">SAMN05216266_107295</name>
</gene>
<evidence type="ECO:0000256" key="10">
    <source>
        <dbReference type="RuleBase" id="RU364068"/>
    </source>
</evidence>
<evidence type="ECO:0000256" key="7">
    <source>
        <dbReference type="ARBA" id="ARBA00049158"/>
    </source>
</evidence>
<comment type="catalytic activity">
    <reaction evidence="1 10">
        <text>a myo-inositol phosphate + H2O = myo-inositol + phosphate</text>
        <dbReference type="Rhea" id="RHEA:24056"/>
        <dbReference type="ChEBI" id="CHEBI:15377"/>
        <dbReference type="ChEBI" id="CHEBI:17268"/>
        <dbReference type="ChEBI" id="CHEBI:43474"/>
        <dbReference type="ChEBI" id="CHEBI:84139"/>
        <dbReference type="EC" id="3.1.3.25"/>
    </reaction>
</comment>
<keyword evidence="4 9" id="KW-0479">Metal-binding</keyword>
<dbReference type="OrthoDB" id="9772456at2"/>
<dbReference type="EC" id="3.1.3.25" evidence="10"/>
<dbReference type="PANTHER" id="PTHR20854">
    <property type="entry name" value="INOSITOL MONOPHOSPHATASE"/>
    <property type="match status" value="1"/>
</dbReference>
<dbReference type="GO" id="GO:0004401">
    <property type="term" value="F:histidinol-phosphatase activity"/>
    <property type="evidence" value="ECO:0007669"/>
    <property type="project" value="UniProtKB-EC"/>
</dbReference>
<feature type="binding site" evidence="9">
    <location>
        <position position="84"/>
    </location>
    <ligand>
        <name>Mg(2+)</name>
        <dbReference type="ChEBI" id="CHEBI:18420"/>
        <label>1</label>
        <note>catalytic</note>
    </ligand>
</feature>
<comment type="pathway">
    <text evidence="3">Amino-acid biosynthesis; L-histidine biosynthesis; L-histidine from 5-phospho-alpha-D-ribose 1-diphosphate: step 8/9.</text>
</comment>
<dbReference type="Proteomes" id="UP000243799">
    <property type="component" value="Unassembled WGS sequence"/>
</dbReference>
<dbReference type="InterPro" id="IPR033942">
    <property type="entry name" value="IMPase"/>
</dbReference>
<comment type="similarity">
    <text evidence="10">Belongs to the inositol monophosphatase superfamily.</text>
</comment>
<feature type="binding site" evidence="9">
    <location>
        <position position="87"/>
    </location>
    <ligand>
        <name>Mg(2+)</name>
        <dbReference type="ChEBI" id="CHEBI:18420"/>
        <label>1</label>
        <note>catalytic</note>
    </ligand>
</feature>